<gene>
    <name evidence="2" type="ORF">LIER_34511</name>
</gene>
<proteinExistence type="predicted"/>
<evidence type="ECO:0000313" key="3">
    <source>
        <dbReference type="Proteomes" id="UP001454036"/>
    </source>
</evidence>
<organism evidence="2 3">
    <name type="scientific">Lithospermum erythrorhizon</name>
    <name type="common">Purple gromwell</name>
    <name type="synonym">Lithospermum officinale var. erythrorhizon</name>
    <dbReference type="NCBI Taxonomy" id="34254"/>
    <lineage>
        <taxon>Eukaryota</taxon>
        <taxon>Viridiplantae</taxon>
        <taxon>Streptophyta</taxon>
        <taxon>Embryophyta</taxon>
        <taxon>Tracheophyta</taxon>
        <taxon>Spermatophyta</taxon>
        <taxon>Magnoliopsida</taxon>
        <taxon>eudicotyledons</taxon>
        <taxon>Gunneridae</taxon>
        <taxon>Pentapetalae</taxon>
        <taxon>asterids</taxon>
        <taxon>lamiids</taxon>
        <taxon>Boraginales</taxon>
        <taxon>Boraginaceae</taxon>
        <taxon>Boraginoideae</taxon>
        <taxon>Lithospermeae</taxon>
        <taxon>Lithospermum</taxon>
    </lineage>
</organism>
<protein>
    <submittedName>
        <fullName evidence="2">Uncharacterized protein</fullName>
    </submittedName>
</protein>
<dbReference type="AlphaFoldDB" id="A0AAV3S1J7"/>
<evidence type="ECO:0000256" key="1">
    <source>
        <dbReference type="SAM" id="MobiDB-lite"/>
    </source>
</evidence>
<feature type="compositionally biased region" description="Polar residues" evidence="1">
    <location>
        <begin position="1"/>
        <end position="16"/>
    </location>
</feature>
<accession>A0AAV3S1J7</accession>
<keyword evidence="3" id="KW-1185">Reference proteome</keyword>
<name>A0AAV3S1J7_LITER</name>
<comment type="caution">
    <text evidence="2">The sequence shown here is derived from an EMBL/GenBank/DDBJ whole genome shotgun (WGS) entry which is preliminary data.</text>
</comment>
<sequence length="111" mass="12027">MSSNPVEISSEHSGLQNYVRDTPASQRLVDDSQTATSAGPRLREGTEAALINPSVAQTSSSRKKKKRRSLVRGVKVPITGEAIPSVPAQVRRAKTGKVRFPICLEILFLLS</sequence>
<dbReference type="EMBL" id="BAABME010014495">
    <property type="protein sequence ID" value="GAA0187223.1"/>
    <property type="molecule type" value="Genomic_DNA"/>
</dbReference>
<feature type="region of interest" description="Disordered" evidence="1">
    <location>
        <begin position="1"/>
        <end position="71"/>
    </location>
</feature>
<evidence type="ECO:0000313" key="2">
    <source>
        <dbReference type="EMBL" id="GAA0187223.1"/>
    </source>
</evidence>
<reference evidence="2 3" key="1">
    <citation type="submission" date="2024-01" db="EMBL/GenBank/DDBJ databases">
        <title>The complete chloroplast genome sequence of Lithospermum erythrorhizon: insights into the phylogenetic relationship among Boraginaceae species and the maternal lineages of purple gromwells.</title>
        <authorList>
            <person name="Okada T."/>
            <person name="Watanabe K."/>
        </authorList>
    </citation>
    <scope>NUCLEOTIDE SEQUENCE [LARGE SCALE GENOMIC DNA]</scope>
</reference>
<dbReference type="Proteomes" id="UP001454036">
    <property type="component" value="Unassembled WGS sequence"/>
</dbReference>
<feature type="compositionally biased region" description="Basic residues" evidence="1">
    <location>
        <begin position="61"/>
        <end position="70"/>
    </location>
</feature>